<dbReference type="InterPro" id="IPR013096">
    <property type="entry name" value="Cupin_2"/>
</dbReference>
<sequence length="290" mass="32699">MAAEGHNQYMMLLSDLYPFNMFVPEPSAGTLFPPHWHEACMEMIYVTEGTAEFRIGGQQYIVMPGDLVFIAEGTIHSGYLTDGIPQYYTILLDRSRMVYADTGNLAYSALLTGRLDLPVILRSGDPHYESLTSVVATVIHEFTHRELGFEHAAKSQLHLLLAYLARFYSASSAPSAHGQIAASRRIERIKSVIEHVERHYSEPITVGQAAEIAAMSPYHFCRVFKEAVGRTFNEYVQLFRIAKAETLIRDTDLPITLIADRCGFGSVHYFDELFKRYRGLTPSQVRKNAP</sequence>
<dbReference type="Pfam" id="PF12833">
    <property type="entry name" value="HTH_18"/>
    <property type="match status" value="1"/>
</dbReference>
<organism evidence="5 6">
    <name type="scientific">Paenibacillus aurantiacus</name>
    <dbReference type="NCBI Taxonomy" id="1936118"/>
    <lineage>
        <taxon>Bacteria</taxon>
        <taxon>Bacillati</taxon>
        <taxon>Bacillota</taxon>
        <taxon>Bacilli</taxon>
        <taxon>Bacillales</taxon>
        <taxon>Paenibacillaceae</taxon>
        <taxon>Paenibacillus</taxon>
    </lineage>
</organism>
<dbReference type="PANTHER" id="PTHR43280">
    <property type="entry name" value="ARAC-FAMILY TRANSCRIPTIONAL REGULATOR"/>
    <property type="match status" value="1"/>
</dbReference>
<dbReference type="CDD" id="cd02208">
    <property type="entry name" value="cupin_RmlC-like"/>
    <property type="match status" value="1"/>
</dbReference>
<evidence type="ECO:0000256" key="3">
    <source>
        <dbReference type="ARBA" id="ARBA00023163"/>
    </source>
</evidence>
<keyword evidence="2" id="KW-0238">DNA-binding</keyword>
<dbReference type="SUPFAM" id="SSF51215">
    <property type="entry name" value="Regulatory protein AraC"/>
    <property type="match status" value="1"/>
</dbReference>
<dbReference type="PANTHER" id="PTHR43280:SF28">
    <property type="entry name" value="HTH-TYPE TRANSCRIPTIONAL ACTIVATOR RHAS"/>
    <property type="match status" value="1"/>
</dbReference>
<dbReference type="Gene3D" id="2.60.120.10">
    <property type="entry name" value="Jelly Rolls"/>
    <property type="match status" value="1"/>
</dbReference>
<dbReference type="EMBL" id="JBHMDO010000033">
    <property type="protein sequence ID" value="MFB9328193.1"/>
    <property type="molecule type" value="Genomic_DNA"/>
</dbReference>
<feature type="domain" description="HTH araC/xylS-type" evidence="4">
    <location>
        <begin position="190"/>
        <end position="288"/>
    </location>
</feature>
<dbReference type="InterPro" id="IPR018060">
    <property type="entry name" value="HTH_AraC"/>
</dbReference>
<dbReference type="PROSITE" id="PS01124">
    <property type="entry name" value="HTH_ARAC_FAMILY_2"/>
    <property type="match status" value="1"/>
</dbReference>
<evidence type="ECO:0000256" key="2">
    <source>
        <dbReference type="ARBA" id="ARBA00023125"/>
    </source>
</evidence>
<dbReference type="Proteomes" id="UP001589747">
    <property type="component" value="Unassembled WGS sequence"/>
</dbReference>
<comment type="caution">
    <text evidence="5">The sequence shown here is derived from an EMBL/GenBank/DDBJ whole genome shotgun (WGS) entry which is preliminary data.</text>
</comment>
<dbReference type="InterPro" id="IPR037923">
    <property type="entry name" value="HTH-like"/>
</dbReference>
<evidence type="ECO:0000259" key="4">
    <source>
        <dbReference type="PROSITE" id="PS01124"/>
    </source>
</evidence>
<gene>
    <name evidence="5" type="ORF">ACFFSY_19870</name>
</gene>
<evidence type="ECO:0000313" key="6">
    <source>
        <dbReference type="Proteomes" id="UP001589747"/>
    </source>
</evidence>
<evidence type="ECO:0000313" key="5">
    <source>
        <dbReference type="EMBL" id="MFB9328193.1"/>
    </source>
</evidence>
<proteinExistence type="predicted"/>
<dbReference type="SUPFAM" id="SSF46689">
    <property type="entry name" value="Homeodomain-like"/>
    <property type="match status" value="2"/>
</dbReference>
<evidence type="ECO:0000256" key="1">
    <source>
        <dbReference type="ARBA" id="ARBA00023015"/>
    </source>
</evidence>
<dbReference type="SMART" id="SM00342">
    <property type="entry name" value="HTH_ARAC"/>
    <property type="match status" value="1"/>
</dbReference>
<reference evidence="5 6" key="1">
    <citation type="submission" date="2024-09" db="EMBL/GenBank/DDBJ databases">
        <authorList>
            <person name="Sun Q."/>
            <person name="Mori K."/>
        </authorList>
    </citation>
    <scope>NUCLEOTIDE SEQUENCE [LARGE SCALE GENOMIC DNA]</scope>
    <source>
        <strain evidence="5 6">TISTR 2452</strain>
    </source>
</reference>
<dbReference type="InterPro" id="IPR009057">
    <property type="entry name" value="Homeodomain-like_sf"/>
</dbReference>
<dbReference type="RefSeq" id="WP_377497257.1">
    <property type="nucleotide sequence ID" value="NZ_JBHMDO010000033.1"/>
</dbReference>
<dbReference type="PRINTS" id="PR00032">
    <property type="entry name" value="HTHARAC"/>
</dbReference>
<name>A0ABV5KSJ3_9BACL</name>
<keyword evidence="6" id="KW-1185">Reference proteome</keyword>
<dbReference type="Pfam" id="PF07883">
    <property type="entry name" value="Cupin_2"/>
    <property type="match status" value="1"/>
</dbReference>
<keyword evidence="1" id="KW-0805">Transcription regulation</keyword>
<dbReference type="Gene3D" id="1.10.10.60">
    <property type="entry name" value="Homeodomain-like"/>
    <property type="match status" value="2"/>
</dbReference>
<protein>
    <submittedName>
        <fullName evidence="5">Helix-turn-helix domain-containing protein</fullName>
    </submittedName>
</protein>
<dbReference type="InterPro" id="IPR014710">
    <property type="entry name" value="RmlC-like_jellyroll"/>
</dbReference>
<accession>A0ABV5KSJ3</accession>
<keyword evidence="3" id="KW-0804">Transcription</keyword>
<dbReference type="InterPro" id="IPR020449">
    <property type="entry name" value="Tscrpt_reg_AraC-type_HTH"/>
</dbReference>